<dbReference type="Pfam" id="PF01266">
    <property type="entry name" value="DAO"/>
    <property type="match status" value="1"/>
</dbReference>
<evidence type="ECO:0000256" key="4">
    <source>
        <dbReference type="ARBA" id="ARBA00049872"/>
    </source>
</evidence>
<evidence type="ECO:0000256" key="3">
    <source>
        <dbReference type="ARBA" id="ARBA00023002"/>
    </source>
</evidence>
<accession>A0ABW4JCW6</accession>
<reference evidence="8" key="1">
    <citation type="journal article" date="2019" name="Int. J. Syst. Evol. Microbiol.">
        <title>The Global Catalogue of Microorganisms (GCM) 10K type strain sequencing project: providing services to taxonomists for standard genome sequencing and annotation.</title>
        <authorList>
            <consortium name="The Broad Institute Genomics Platform"/>
            <consortium name="The Broad Institute Genome Sequencing Center for Infectious Disease"/>
            <person name="Wu L."/>
            <person name="Ma J."/>
        </authorList>
    </citation>
    <scope>NUCLEOTIDE SEQUENCE [LARGE SCALE GENOMIC DNA]</scope>
    <source>
        <strain evidence="8">CGMCC 1.12286</strain>
    </source>
</reference>
<dbReference type="InterPro" id="IPR006076">
    <property type="entry name" value="FAD-dep_OxRdtase"/>
</dbReference>
<gene>
    <name evidence="7" type="primary">thiO</name>
    <name evidence="7" type="ORF">ACFSB2_04200</name>
</gene>
<evidence type="ECO:0000259" key="6">
    <source>
        <dbReference type="Pfam" id="PF01266"/>
    </source>
</evidence>
<keyword evidence="2" id="KW-0784">Thiamine biosynthesis</keyword>
<keyword evidence="3 7" id="KW-0560">Oxidoreductase</keyword>
<evidence type="ECO:0000256" key="2">
    <source>
        <dbReference type="ARBA" id="ARBA00022977"/>
    </source>
</evidence>
<keyword evidence="8" id="KW-1185">Reference proteome</keyword>
<comment type="catalytic activity">
    <reaction evidence="4">
        <text>glycine + O2 + H2O = glyoxylate + H2O2 + NH4(+)</text>
        <dbReference type="Rhea" id="RHEA:11532"/>
        <dbReference type="ChEBI" id="CHEBI:15377"/>
        <dbReference type="ChEBI" id="CHEBI:15379"/>
        <dbReference type="ChEBI" id="CHEBI:16240"/>
        <dbReference type="ChEBI" id="CHEBI:28938"/>
        <dbReference type="ChEBI" id="CHEBI:36655"/>
        <dbReference type="ChEBI" id="CHEBI:57305"/>
        <dbReference type="EC" id="1.4.3.19"/>
    </reaction>
</comment>
<dbReference type="GO" id="GO:0043799">
    <property type="term" value="F:glycine oxidase activity"/>
    <property type="evidence" value="ECO:0007669"/>
    <property type="project" value="UniProtKB-EC"/>
</dbReference>
<evidence type="ECO:0000256" key="1">
    <source>
        <dbReference type="ARBA" id="ARBA00004948"/>
    </source>
</evidence>
<dbReference type="PANTHER" id="PTHR13847">
    <property type="entry name" value="SARCOSINE DEHYDROGENASE-RELATED"/>
    <property type="match status" value="1"/>
</dbReference>
<dbReference type="Gene3D" id="3.50.50.60">
    <property type="entry name" value="FAD/NAD(P)-binding domain"/>
    <property type="match status" value="1"/>
</dbReference>
<dbReference type="InterPro" id="IPR036188">
    <property type="entry name" value="FAD/NAD-bd_sf"/>
</dbReference>
<organism evidence="7 8">
    <name type="scientific">Alicyclobacillus fodiniaquatilis</name>
    <dbReference type="NCBI Taxonomy" id="1661150"/>
    <lineage>
        <taxon>Bacteria</taxon>
        <taxon>Bacillati</taxon>
        <taxon>Bacillota</taxon>
        <taxon>Bacilli</taxon>
        <taxon>Bacillales</taxon>
        <taxon>Alicyclobacillaceae</taxon>
        <taxon>Alicyclobacillus</taxon>
    </lineage>
</organism>
<dbReference type="Proteomes" id="UP001597079">
    <property type="component" value="Unassembled WGS sequence"/>
</dbReference>
<protein>
    <recommendedName>
        <fullName evidence="5">glycine oxidase</fullName>
        <ecNumber evidence="5">1.4.3.19</ecNumber>
    </recommendedName>
</protein>
<dbReference type="NCBIfam" id="TIGR02352">
    <property type="entry name" value="thiamin_ThiO"/>
    <property type="match status" value="1"/>
</dbReference>
<proteinExistence type="predicted"/>
<dbReference type="SUPFAM" id="SSF51905">
    <property type="entry name" value="FAD/NAD(P)-binding domain"/>
    <property type="match status" value="1"/>
</dbReference>
<dbReference type="PANTHER" id="PTHR13847:SF289">
    <property type="entry name" value="GLYCINE OXIDASE"/>
    <property type="match status" value="1"/>
</dbReference>
<dbReference type="Gene3D" id="3.30.9.10">
    <property type="entry name" value="D-Amino Acid Oxidase, subunit A, domain 2"/>
    <property type="match status" value="1"/>
</dbReference>
<dbReference type="SUPFAM" id="SSF54373">
    <property type="entry name" value="FAD-linked reductases, C-terminal domain"/>
    <property type="match status" value="1"/>
</dbReference>
<evidence type="ECO:0000313" key="7">
    <source>
        <dbReference type="EMBL" id="MFD1673909.1"/>
    </source>
</evidence>
<evidence type="ECO:0000256" key="5">
    <source>
        <dbReference type="ARBA" id="ARBA00050018"/>
    </source>
</evidence>
<sequence>MQDVFDVIVIGGGAIGATSAWRLAQTGRRVLLLDKTRLGSEASSAAAGMLGAQLEVAEPGPFYHLCLESRALYQGFVDELFDATGIDAQLTHNGILHLAYTAAEAEALQNRRIWQTSAGAKAEWLDSKTVAELEPALSACLGALLLPDDSNVYAPLLVQALAVAAKQTCTVMEGVEVTDIEPHPSHGYTVLTPTGNYAGESVVITAGAWAQRLLQPFSTPCAIQPVKGQLLSIRPRHAQRFRHTIFSDDVYLVPKRDGTVVVGATEEHDAGFNRDVTADALLSLLSAAHHIAPALKDAVFERSWTGLRPGSPNGQPWIGEVAQFPGLHVAVGHFRNGILLSPVTGNMVVKSVTGEAWPTRWQPFHVAGAASRGVLQNESR</sequence>
<dbReference type="InterPro" id="IPR012727">
    <property type="entry name" value="Gly_oxidase_ThiO"/>
</dbReference>
<feature type="domain" description="FAD dependent oxidoreductase" evidence="6">
    <location>
        <begin position="6"/>
        <end position="349"/>
    </location>
</feature>
<name>A0ABW4JCW6_9BACL</name>
<dbReference type="RefSeq" id="WP_377941498.1">
    <property type="nucleotide sequence ID" value="NZ_JBHUCX010000013.1"/>
</dbReference>
<evidence type="ECO:0000313" key="8">
    <source>
        <dbReference type="Proteomes" id="UP001597079"/>
    </source>
</evidence>
<comment type="pathway">
    <text evidence="1">Cofactor biosynthesis; thiamine diphosphate biosynthesis.</text>
</comment>
<comment type="caution">
    <text evidence="7">The sequence shown here is derived from an EMBL/GenBank/DDBJ whole genome shotgun (WGS) entry which is preliminary data.</text>
</comment>
<dbReference type="EMBL" id="JBHUCX010000013">
    <property type="protein sequence ID" value="MFD1673909.1"/>
    <property type="molecule type" value="Genomic_DNA"/>
</dbReference>
<dbReference type="EC" id="1.4.3.19" evidence="5"/>